<feature type="transmembrane region" description="Helical" evidence="2">
    <location>
        <begin position="80"/>
        <end position="98"/>
    </location>
</feature>
<feature type="transmembrane region" description="Helical" evidence="2">
    <location>
        <begin position="237"/>
        <end position="270"/>
    </location>
</feature>
<feature type="transmembrane region" description="Helical" evidence="2">
    <location>
        <begin position="110"/>
        <end position="128"/>
    </location>
</feature>
<protein>
    <recommendedName>
        <fullName evidence="5">Integral membrane protein</fullName>
    </recommendedName>
</protein>
<feature type="transmembrane region" description="Helical" evidence="2">
    <location>
        <begin position="314"/>
        <end position="336"/>
    </location>
</feature>
<evidence type="ECO:0000313" key="4">
    <source>
        <dbReference type="Proteomes" id="UP001500653"/>
    </source>
</evidence>
<feature type="transmembrane region" description="Helical" evidence="2">
    <location>
        <begin position="418"/>
        <end position="434"/>
    </location>
</feature>
<gene>
    <name evidence="3" type="ORF">GCM10009676_06140</name>
</gene>
<feature type="transmembrane region" description="Helical" evidence="2">
    <location>
        <begin position="201"/>
        <end position="225"/>
    </location>
</feature>
<evidence type="ECO:0000313" key="3">
    <source>
        <dbReference type="EMBL" id="GAA1226796.1"/>
    </source>
</evidence>
<dbReference type="Proteomes" id="UP001500653">
    <property type="component" value="Unassembled WGS sequence"/>
</dbReference>
<feature type="transmembrane region" description="Helical" evidence="2">
    <location>
        <begin position="282"/>
        <end position="307"/>
    </location>
</feature>
<accession>A0ABN1VXS2</accession>
<keyword evidence="2" id="KW-0812">Transmembrane</keyword>
<reference evidence="3 4" key="1">
    <citation type="journal article" date="2019" name="Int. J. Syst. Evol. Microbiol.">
        <title>The Global Catalogue of Microorganisms (GCM) 10K type strain sequencing project: providing services to taxonomists for standard genome sequencing and annotation.</title>
        <authorList>
            <consortium name="The Broad Institute Genomics Platform"/>
            <consortium name="The Broad Institute Genome Sequencing Center for Infectious Disease"/>
            <person name="Wu L."/>
            <person name="Ma J."/>
        </authorList>
    </citation>
    <scope>NUCLEOTIDE SEQUENCE [LARGE SCALE GENOMIC DNA]</scope>
    <source>
        <strain evidence="3 4">JCM 13023</strain>
    </source>
</reference>
<keyword evidence="4" id="KW-1185">Reference proteome</keyword>
<feature type="region of interest" description="Disordered" evidence="1">
    <location>
        <begin position="1"/>
        <end position="22"/>
    </location>
</feature>
<evidence type="ECO:0000256" key="1">
    <source>
        <dbReference type="SAM" id="MobiDB-lite"/>
    </source>
</evidence>
<dbReference type="RefSeq" id="WP_253864846.1">
    <property type="nucleotide sequence ID" value="NZ_BAAALN010000002.1"/>
</dbReference>
<name>A0ABN1VXS2_9PSEU</name>
<feature type="transmembrane region" description="Helical" evidence="2">
    <location>
        <begin position="388"/>
        <end position="406"/>
    </location>
</feature>
<evidence type="ECO:0008006" key="5">
    <source>
        <dbReference type="Google" id="ProtNLM"/>
    </source>
</evidence>
<feature type="transmembrane region" description="Helical" evidence="2">
    <location>
        <begin position="29"/>
        <end position="49"/>
    </location>
</feature>
<sequence length="461" mass="47642">MTPDPRDDSGDGCPGATATRSRPVPPADLAAAAVVLALVGASVAGTLWWNPGRQLGPSSFKGAPENFGEWPILGTPFPHTGPGTVPAVLLALLAVLYGPTLSRRLPWRRALLLGYITAVGWITALALVDGWQSGFAKRLTPGTEYLAEVPGITDIPAMLAGFVDRIAHGQADSWTVHVAGHPPGATLVFVWLDRVGLGGGVAASVVCVLAGALVAVAVPATVSLLGHRDSARTALPLLVLFPGAVWLGVSADALFAGVTATGIALLALAAVRHAAWALPAGAILGFGIFLSYGLITLGAIAFALVLVTRAWRAFGLAVAGALVVVGVFALAGFWWLDGYHAVVDRYYDGIGADRPYSFWVWANLGCLALATGPAIGPALRRAACSARTAPRLVAVIAGAVVTVAAADLSGLSKAEVERIWLPFAVWLLAATALLPARSARWWLACQAATALAVNHLFLTNW</sequence>
<dbReference type="EMBL" id="BAAALN010000002">
    <property type="protein sequence ID" value="GAA1226796.1"/>
    <property type="molecule type" value="Genomic_DNA"/>
</dbReference>
<keyword evidence="2" id="KW-1133">Transmembrane helix</keyword>
<proteinExistence type="predicted"/>
<keyword evidence="2" id="KW-0472">Membrane</keyword>
<evidence type="ECO:0000256" key="2">
    <source>
        <dbReference type="SAM" id="Phobius"/>
    </source>
</evidence>
<feature type="transmembrane region" description="Helical" evidence="2">
    <location>
        <begin position="356"/>
        <end position="376"/>
    </location>
</feature>
<comment type="caution">
    <text evidence="3">The sequence shown here is derived from an EMBL/GenBank/DDBJ whole genome shotgun (WGS) entry which is preliminary data.</text>
</comment>
<organism evidence="3 4">
    <name type="scientific">Prauserella halophila</name>
    <dbReference type="NCBI Taxonomy" id="185641"/>
    <lineage>
        <taxon>Bacteria</taxon>
        <taxon>Bacillati</taxon>
        <taxon>Actinomycetota</taxon>
        <taxon>Actinomycetes</taxon>
        <taxon>Pseudonocardiales</taxon>
        <taxon>Pseudonocardiaceae</taxon>
        <taxon>Prauserella</taxon>
    </lineage>
</organism>